<dbReference type="Proteomes" id="UP000319374">
    <property type="component" value="Chromosome"/>
</dbReference>
<accession>A0A4Y1X1G8</accession>
<name>A0A4Y1X1G8_9BACT</name>
<dbReference type="OrthoDB" id="9773772at2"/>
<dbReference type="KEGG" id="ada:A5CPEGH6_09670"/>
<evidence type="ECO:0000313" key="2">
    <source>
        <dbReference type="Proteomes" id="UP000319374"/>
    </source>
</evidence>
<evidence type="ECO:0000313" key="1">
    <source>
        <dbReference type="EMBL" id="BBL06329.1"/>
    </source>
</evidence>
<dbReference type="GeneID" id="98672947"/>
<organism evidence="1 2">
    <name type="scientific">Alistipes dispar</name>
    <dbReference type="NCBI Taxonomy" id="2585119"/>
    <lineage>
        <taxon>Bacteria</taxon>
        <taxon>Pseudomonadati</taxon>
        <taxon>Bacteroidota</taxon>
        <taxon>Bacteroidia</taxon>
        <taxon>Bacteroidales</taxon>
        <taxon>Rikenellaceae</taxon>
        <taxon>Alistipes</taxon>
    </lineage>
</organism>
<reference evidence="2" key="1">
    <citation type="submission" date="2019-06" db="EMBL/GenBank/DDBJ databases">
        <title>Alistipes onderdonkii subsp. vulgaris subsp. nov., Alistipes dispar sp. nov. and Alistipes communis sp. nov., isolated from human faeces, and creation of Alistipes onderdonkii subsp. onderdonkii subsp. nov.</title>
        <authorList>
            <person name="Sakamoto M."/>
            <person name="Ikeyama N."/>
            <person name="Ogata Y."/>
            <person name="Suda W."/>
            <person name="Iino T."/>
            <person name="Hattori M."/>
            <person name="Ohkuma M."/>
        </authorList>
    </citation>
    <scope>NUCLEOTIDE SEQUENCE [LARGE SCALE GENOMIC DNA]</scope>
    <source>
        <strain evidence="2">5CPEGH6</strain>
    </source>
</reference>
<dbReference type="Gene3D" id="1.10.510.10">
    <property type="entry name" value="Transferase(Phosphotransferase) domain 1"/>
    <property type="match status" value="1"/>
</dbReference>
<dbReference type="SUPFAM" id="SSF56112">
    <property type="entry name" value="Protein kinase-like (PK-like)"/>
    <property type="match status" value="1"/>
</dbReference>
<sequence>MRIHLNPASEALRAFAEGLPGSFDRSGETLHEGRNTIKAFEADGNKLAVKRFQRPDPLRAVIYTFFRRSKARRSYEHAERLRALGIDSPEPVAWSEYRRHGLLCDSYYVCRRSDYAPLSQATTRFPAPDTLPVLEAFARFAAELHAKGIEHEDFNHGNILWQRDPATDRFRFQLIDINRMRFSARALRPRRCMINLRRLACPAAAFLFILDRYAEARGWNGDDTLLRGTFFRLVFGRRRALRKRFRQRISARRNGKTRRKFGFPE</sequence>
<dbReference type="RefSeq" id="WP_141428160.1">
    <property type="nucleotide sequence ID" value="NZ_AP019736.1"/>
</dbReference>
<dbReference type="EMBL" id="AP019736">
    <property type="protein sequence ID" value="BBL06329.1"/>
    <property type="molecule type" value="Genomic_DNA"/>
</dbReference>
<dbReference type="AlphaFoldDB" id="A0A4Y1X1G8"/>
<dbReference type="InterPro" id="IPR011009">
    <property type="entry name" value="Kinase-like_dom_sf"/>
</dbReference>
<keyword evidence="2" id="KW-1185">Reference proteome</keyword>
<proteinExistence type="predicted"/>
<gene>
    <name evidence="1" type="ORF">A5CPEGH6_09670</name>
</gene>
<evidence type="ECO:0008006" key="3">
    <source>
        <dbReference type="Google" id="ProtNLM"/>
    </source>
</evidence>
<dbReference type="Pfam" id="PF06293">
    <property type="entry name" value="Kdo"/>
    <property type="match status" value="1"/>
</dbReference>
<protein>
    <recommendedName>
        <fullName evidence="3">LPS kinase Kdo/WaaP</fullName>
    </recommendedName>
</protein>